<keyword evidence="15" id="KW-1185">Reference proteome</keyword>
<feature type="signal peptide" evidence="12">
    <location>
        <begin position="1"/>
        <end position="21"/>
    </location>
</feature>
<feature type="domain" description="UPAR/Ly6" evidence="13">
    <location>
        <begin position="22"/>
        <end position="106"/>
    </location>
</feature>
<dbReference type="Proteomes" id="UP000005226">
    <property type="component" value="Chromosome 12"/>
</dbReference>
<dbReference type="Gene3D" id="2.10.60.10">
    <property type="entry name" value="CD59"/>
    <property type="match status" value="1"/>
</dbReference>
<proteinExistence type="predicted"/>
<dbReference type="CDD" id="cd23554">
    <property type="entry name" value="TFP_LU_ECD_CD59"/>
    <property type="match status" value="1"/>
</dbReference>
<sequence length="118" mass="12955">MTRSAVLCLAVSAAIFGCALSLECYSCAAESPDNCRSQLRCHGNDDSCLKLTSNGTIYAGCMRYSDCNFLTLSSKFVLPEFRFSCCQSDLCNGKKKNCYNPVPPAQRSTELIRDLCTH</sequence>
<evidence type="ECO:0000256" key="1">
    <source>
        <dbReference type="ARBA" id="ARBA00004589"/>
    </source>
</evidence>
<evidence type="ECO:0000256" key="5">
    <source>
        <dbReference type="ARBA" id="ARBA00023136"/>
    </source>
</evidence>
<accession>H2U5M4</accession>
<dbReference type="SMART" id="SM00134">
    <property type="entry name" value="LU"/>
    <property type="match status" value="1"/>
</dbReference>
<reference evidence="14" key="2">
    <citation type="submission" date="2025-08" db="UniProtKB">
        <authorList>
            <consortium name="Ensembl"/>
        </authorList>
    </citation>
    <scope>IDENTIFICATION</scope>
</reference>
<reference evidence="14 15" key="1">
    <citation type="journal article" date="2011" name="Genome Biol. Evol.">
        <title>Integration of the genetic map and genome assembly of fugu facilitates insights into distinct features of genome evolution in teleosts and mammals.</title>
        <authorList>
            <person name="Kai W."/>
            <person name="Kikuchi K."/>
            <person name="Tohari S."/>
            <person name="Chew A.K."/>
            <person name="Tay A."/>
            <person name="Fujiwara A."/>
            <person name="Hosoya S."/>
            <person name="Suetake H."/>
            <person name="Naruse K."/>
            <person name="Brenner S."/>
            <person name="Suzuki Y."/>
            <person name="Venkatesh B."/>
        </authorList>
    </citation>
    <scope>NUCLEOTIDE SEQUENCE [LARGE SCALE GENOMIC DNA]</scope>
</reference>
<evidence type="ECO:0000256" key="6">
    <source>
        <dbReference type="ARBA" id="ARBA00023157"/>
    </source>
</evidence>
<comment type="subcellular location">
    <subcellularLocation>
        <location evidence="1">Membrane</location>
        <topology evidence="1">Lipid-anchor</topology>
        <topology evidence="1">GPI-anchor</topology>
    </subcellularLocation>
</comment>
<evidence type="ECO:0000259" key="13">
    <source>
        <dbReference type="SMART" id="SM00134"/>
    </source>
</evidence>
<evidence type="ECO:0000256" key="10">
    <source>
        <dbReference type="ARBA" id="ARBA00031590"/>
    </source>
</evidence>
<evidence type="ECO:0000256" key="12">
    <source>
        <dbReference type="SAM" id="SignalP"/>
    </source>
</evidence>
<dbReference type="InParanoid" id="H2U5M4"/>
<keyword evidence="3" id="KW-0336">GPI-anchor</keyword>
<evidence type="ECO:0000313" key="15">
    <source>
        <dbReference type="Proteomes" id="UP000005226"/>
    </source>
</evidence>
<dbReference type="InterPro" id="IPR045860">
    <property type="entry name" value="Snake_toxin-like_sf"/>
</dbReference>
<dbReference type="OMA" id="CWKMSQC"/>
<organism evidence="14 15">
    <name type="scientific">Takifugu rubripes</name>
    <name type="common">Japanese pufferfish</name>
    <name type="synonym">Fugu rubripes</name>
    <dbReference type="NCBI Taxonomy" id="31033"/>
    <lineage>
        <taxon>Eukaryota</taxon>
        <taxon>Metazoa</taxon>
        <taxon>Chordata</taxon>
        <taxon>Craniata</taxon>
        <taxon>Vertebrata</taxon>
        <taxon>Euteleostomi</taxon>
        <taxon>Actinopterygii</taxon>
        <taxon>Neopterygii</taxon>
        <taxon>Teleostei</taxon>
        <taxon>Neoteleostei</taxon>
        <taxon>Acanthomorphata</taxon>
        <taxon>Eupercaria</taxon>
        <taxon>Tetraodontiformes</taxon>
        <taxon>Tetradontoidea</taxon>
        <taxon>Tetraodontidae</taxon>
        <taxon>Takifugu</taxon>
    </lineage>
</organism>
<dbReference type="STRING" id="31033.ENSTRUP00000032240"/>
<dbReference type="eggNOG" id="ENOG502SA4P">
    <property type="taxonomic scope" value="Eukaryota"/>
</dbReference>
<evidence type="ECO:0000256" key="7">
    <source>
        <dbReference type="ARBA" id="ARBA00023180"/>
    </source>
</evidence>
<keyword evidence="4 12" id="KW-0732">Signal</keyword>
<dbReference type="InterPro" id="IPR056949">
    <property type="entry name" value="CD59"/>
</dbReference>
<name>H2U5M4_TAKRU</name>
<dbReference type="SUPFAM" id="SSF57302">
    <property type="entry name" value="Snake toxin-like"/>
    <property type="match status" value="1"/>
</dbReference>
<gene>
    <name evidence="14" type="primary">LOC105417205</name>
</gene>
<dbReference type="InterPro" id="IPR016054">
    <property type="entry name" value="LY6_UPA_recep-like"/>
</dbReference>
<evidence type="ECO:0000256" key="3">
    <source>
        <dbReference type="ARBA" id="ARBA00022622"/>
    </source>
</evidence>
<comment type="subunit">
    <text evidence="2">Interacts with T-cell surface antigen CD2.</text>
</comment>
<keyword evidence="6" id="KW-1015">Disulfide bond</keyword>
<evidence type="ECO:0000256" key="2">
    <source>
        <dbReference type="ARBA" id="ARBA00011481"/>
    </source>
</evidence>
<keyword evidence="5" id="KW-0472">Membrane</keyword>
<dbReference type="Pfam" id="PF25152">
    <property type="entry name" value="CD59"/>
    <property type="match status" value="1"/>
</dbReference>
<dbReference type="AlphaFoldDB" id="H2U5M4"/>
<evidence type="ECO:0000313" key="14">
    <source>
        <dbReference type="Ensembl" id="ENSTRUP00000032240.3"/>
    </source>
</evidence>
<evidence type="ECO:0000256" key="9">
    <source>
        <dbReference type="ARBA" id="ARBA00029920"/>
    </source>
</evidence>
<protein>
    <recommendedName>
        <fullName evidence="10">MAC-inhibitory protein</fullName>
    </recommendedName>
    <alternativeName>
        <fullName evidence="11">Membrane attack complex inhibition factor</fullName>
    </alternativeName>
    <alternativeName>
        <fullName evidence="9">Protectin</fullName>
    </alternativeName>
</protein>
<evidence type="ECO:0000256" key="11">
    <source>
        <dbReference type="ARBA" id="ARBA00031867"/>
    </source>
</evidence>
<dbReference type="GeneTree" id="ENSGT00730000112601"/>
<reference evidence="14" key="3">
    <citation type="submission" date="2025-09" db="UniProtKB">
        <authorList>
            <consortium name="Ensembl"/>
        </authorList>
    </citation>
    <scope>IDENTIFICATION</scope>
</reference>
<dbReference type="GO" id="GO:0098552">
    <property type="term" value="C:side of membrane"/>
    <property type="evidence" value="ECO:0007669"/>
    <property type="project" value="UniProtKB-KW"/>
</dbReference>
<evidence type="ECO:0000256" key="8">
    <source>
        <dbReference type="ARBA" id="ARBA00023288"/>
    </source>
</evidence>
<dbReference type="HOGENOM" id="CLU_147732_1_0_1"/>
<dbReference type="Ensembl" id="ENSTRUT00000032364.3">
    <property type="protein sequence ID" value="ENSTRUP00000032240.3"/>
    <property type="gene ID" value="ENSTRUG00000012739.3"/>
</dbReference>
<keyword evidence="7" id="KW-0325">Glycoprotein</keyword>
<evidence type="ECO:0000256" key="4">
    <source>
        <dbReference type="ARBA" id="ARBA00022729"/>
    </source>
</evidence>
<dbReference type="PROSITE" id="PS51257">
    <property type="entry name" value="PROKAR_LIPOPROTEIN"/>
    <property type="match status" value="1"/>
</dbReference>
<keyword evidence="8" id="KW-0449">Lipoprotein</keyword>
<feature type="chain" id="PRO_5025505027" description="MAC-inhibitory protein" evidence="12">
    <location>
        <begin position="22"/>
        <end position="118"/>
    </location>
</feature>